<reference evidence="2" key="1">
    <citation type="journal article" date="2020" name="Stud. Mycol.">
        <title>101 Dothideomycetes genomes: a test case for predicting lifestyles and emergence of pathogens.</title>
        <authorList>
            <person name="Haridas S."/>
            <person name="Albert R."/>
            <person name="Binder M."/>
            <person name="Bloem J."/>
            <person name="Labutti K."/>
            <person name="Salamov A."/>
            <person name="Andreopoulos B."/>
            <person name="Baker S."/>
            <person name="Barry K."/>
            <person name="Bills G."/>
            <person name="Bluhm B."/>
            <person name="Cannon C."/>
            <person name="Castanera R."/>
            <person name="Culley D."/>
            <person name="Daum C."/>
            <person name="Ezra D."/>
            <person name="Gonzalez J."/>
            <person name="Henrissat B."/>
            <person name="Kuo A."/>
            <person name="Liang C."/>
            <person name="Lipzen A."/>
            <person name="Lutzoni F."/>
            <person name="Magnuson J."/>
            <person name="Mondo S."/>
            <person name="Nolan M."/>
            <person name="Ohm R."/>
            <person name="Pangilinan J."/>
            <person name="Park H.-J."/>
            <person name="Ramirez L."/>
            <person name="Alfaro M."/>
            <person name="Sun H."/>
            <person name="Tritt A."/>
            <person name="Yoshinaga Y."/>
            <person name="Zwiers L.-H."/>
            <person name="Turgeon B."/>
            <person name="Goodwin S."/>
            <person name="Spatafora J."/>
            <person name="Crous P."/>
            <person name="Grigoriev I."/>
        </authorList>
    </citation>
    <scope>NUCLEOTIDE SEQUENCE</scope>
    <source>
        <strain evidence="2">CBS 473.64</strain>
    </source>
</reference>
<dbReference type="Proteomes" id="UP000799753">
    <property type="component" value="Unassembled WGS sequence"/>
</dbReference>
<feature type="region of interest" description="Disordered" evidence="1">
    <location>
        <begin position="206"/>
        <end position="231"/>
    </location>
</feature>
<feature type="region of interest" description="Disordered" evidence="1">
    <location>
        <begin position="125"/>
        <end position="162"/>
    </location>
</feature>
<feature type="region of interest" description="Disordered" evidence="1">
    <location>
        <begin position="62"/>
        <end position="88"/>
    </location>
</feature>
<sequence>MLAFTKVMSVGSSSGAPPTPHPTPRTDDPGSIDQVVKRTDLDAVGKMLGMIEEVLNESAEAPMLPSPPINTPAFSPAPSVYKGTRTRGLSGIGDRLAQLKLEERSSPLKDSDTASVSRSVVAFIPEEEDDDEIGSQDSGNNEGINILLPKHNPHTSSSSLQGSLGGIPVVLGSPKVNPLMEEFLNFSSAELPVVDPDTKGTSSTVIASAGDNSSGNGIVDSSHRSTKSVTGDEVVEKSNWAEEVMDGVDRAFKQVEQLAMDQHHVDSSRTFEEYFIGRLNQVLESKHRIAKFEVRQKETVVNGVHEE</sequence>
<name>A0A6A6RYL5_9PLEO</name>
<dbReference type="AlphaFoldDB" id="A0A6A6RYL5"/>
<accession>A0A6A6RYL5</accession>
<dbReference type="EMBL" id="MU006785">
    <property type="protein sequence ID" value="KAF2640305.1"/>
    <property type="molecule type" value="Genomic_DNA"/>
</dbReference>
<gene>
    <name evidence="2" type="ORF">P280DRAFT_32635</name>
</gene>
<evidence type="ECO:0000313" key="2">
    <source>
        <dbReference type="EMBL" id="KAF2640305.1"/>
    </source>
</evidence>
<organism evidence="2 3">
    <name type="scientific">Massarina eburnea CBS 473.64</name>
    <dbReference type="NCBI Taxonomy" id="1395130"/>
    <lineage>
        <taxon>Eukaryota</taxon>
        <taxon>Fungi</taxon>
        <taxon>Dikarya</taxon>
        <taxon>Ascomycota</taxon>
        <taxon>Pezizomycotina</taxon>
        <taxon>Dothideomycetes</taxon>
        <taxon>Pleosporomycetidae</taxon>
        <taxon>Pleosporales</taxon>
        <taxon>Massarineae</taxon>
        <taxon>Massarinaceae</taxon>
        <taxon>Massarina</taxon>
    </lineage>
</organism>
<protein>
    <submittedName>
        <fullName evidence="2">Uncharacterized protein</fullName>
    </submittedName>
</protein>
<evidence type="ECO:0000313" key="3">
    <source>
        <dbReference type="Proteomes" id="UP000799753"/>
    </source>
</evidence>
<feature type="compositionally biased region" description="Polar residues" evidence="1">
    <location>
        <begin position="206"/>
        <end position="216"/>
    </location>
</feature>
<dbReference type="OrthoDB" id="407617at2759"/>
<evidence type="ECO:0000256" key="1">
    <source>
        <dbReference type="SAM" id="MobiDB-lite"/>
    </source>
</evidence>
<feature type="compositionally biased region" description="Acidic residues" evidence="1">
    <location>
        <begin position="125"/>
        <end position="134"/>
    </location>
</feature>
<proteinExistence type="predicted"/>
<feature type="region of interest" description="Disordered" evidence="1">
    <location>
        <begin position="1"/>
        <end position="33"/>
    </location>
</feature>
<keyword evidence="3" id="KW-1185">Reference proteome</keyword>